<evidence type="ECO:0000256" key="15">
    <source>
        <dbReference type="ARBA" id="ARBA00039316"/>
    </source>
</evidence>
<dbReference type="EMBL" id="JAAKYA010000004">
    <property type="protein sequence ID" value="NGO37863.1"/>
    <property type="molecule type" value="Genomic_DNA"/>
</dbReference>
<dbReference type="InterPro" id="IPR041102">
    <property type="entry name" value="UvrA_inter"/>
</dbReference>
<evidence type="ECO:0000256" key="9">
    <source>
        <dbReference type="ARBA" id="ARBA00022833"/>
    </source>
</evidence>
<keyword evidence="6 17" id="KW-0227">DNA damage</keyword>
<evidence type="ECO:0000256" key="7">
    <source>
        <dbReference type="ARBA" id="ARBA00022769"/>
    </source>
</evidence>
<evidence type="ECO:0000256" key="4">
    <source>
        <dbReference type="ARBA" id="ARBA00022737"/>
    </source>
</evidence>
<dbReference type="GO" id="GO:0005524">
    <property type="term" value="F:ATP binding"/>
    <property type="evidence" value="ECO:0007669"/>
    <property type="project" value="UniProtKB-UniRule"/>
</dbReference>
<dbReference type="InterPro" id="IPR017871">
    <property type="entry name" value="ABC_transporter-like_CS"/>
</dbReference>
<keyword evidence="19" id="KW-0378">Hydrolase</keyword>
<evidence type="ECO:0000256" key="5">
    <source>
        <dbReference type="ARBA" id="ARBA00022741"/>
    </source>
</evidence>
<keyword evidence="17" id="KW-0742">SOS response</keyword>
<dbReference type="InterPro" id="IPR027417">
    <property type="entry name" value="P-loop_NTPase"/>
</dbReference>
<evidence type="ECO:0000256" key="11">
    <source>
        <dbReference type="ARBA" id="ARBA00022881"/>
    </source>
</evidence>
<keyword evidence="13 17" id="KW-0234">DNA repair</keyword>
<keyword evidence="5 17" id="KW-0547">Nucleotide-binding</keyword>
<dbReference type="Gene3D" id="1.20.1580.10">
    <property type="entry name" value="ABC transporter ATPase like domain"/>
    <property type="match status" value="2"/>
</dbReference>
<dbReference type="PANTHER" id="PTHR43152">
    <property type="entry name" value="UVRABC SYSTEM PROTEIN A"/>
    <property type="match status" value="1"/>
</dbReference>
<dbReference type="FunFam" id="3.40.50.300:FF:000028">
    <property type="entry name" value="UvrABC system protein A"/>
    <property type="match status" value="1"/>
</dbReference>
<comment type="function">
    <text evidence="17">The UvrABC repair system catalyzes the recognition and processing of DNA lesions. UvrA is an ATPase and a DNA-binding protein. A damage recognition complex composed of 2 UvrA and 2 UvrB subunits scans DNA for abnormalities. When the presence of a lesion has been verified by UvrB, the UvrA molecules dissociate.</text>
</comment>
<comment type="subunit">
    <text evidence="17">Forms a heterotetramer with UvrB during the search for lesions.</text>
</comment>
<dbReference type="PANTHER" id="PTHR43152:SF3">
    <property type="entry name" value="UVRABC SYSTEM PROTEIN A"/>
    <property type="match status" value="1"/>
</dbReference>
<dbReference type="FunFam" id="3.40.50.300:FF:000272">
    <property type="entry name" value="UvrABC system protein A"/>
    <property type="match status" value="1"/>
</dbReference>
<evidence type="ECO:0000256" key="16">
    <source>
        <dbReference type="ARBA" id="ARBA00042156"/>
    </source>
</evidence>
<comment type="caution">
    <text evidence="19">The sequence shown here is derived from an EMBL/GenBank/DDBJ whole genome shotgun (WGS) entry which is preliminary data.</text>
</comment>
<accession>A0A6M1RJP8</accession>
<reference evidence="19 20" key="1">
    <citation type="submission" date="2020-02" db="EMBL/GenBank/DDBJ databases">
        <title>Draft genome sequence of Limisphaera ngatamarikiensis NGM72.4T, a thermophilic Verrucomicrobia grouped in subdivision 3.</title>
        <authorList>
            <person name="Carere C.R."/>
            <person name="Steen J."/>
            <person name="Hugenholtz P."/>
            <person name="Stott M.B."/>
        </authorList>
    </citation>
    <scope>NUCLEOTIDE SEQUENCE [LARGE SCALE GENOMIC DNA]</scope>
    <source>
        <strain evidence="19 20">NGM72.4</strain>
    </source>
</reference>
<comment type="caution">
    <text evidence="17">Lacks conserved residue(s) required for the propagation of feature annotation.</text>
</comment>
<protein>
    <recommendedName>
        <fullName evidence="15 17">UvrABC system protein A</fullName>
        <shortName evidence="17">UvrA protein</shortName>
    </recommendedName>
    <alternativeName>
        <fullName evidence="16 17">Excinuclease ABC subunit A</fullName>
    </alternativeName>
</protein>
<name>A0A6M1RJP8_9BACT</name>
<keyword evidence="7 17" id="KW-0228">DNA excision</keyword>
<dbReference type="CDD" id="cd03271">
    <property type="entry name" value="ABC_UvrA_II"/>
    <property type="match status" value="1"/>
</dbReference>
<evidence type="ECO:0000256" key="14">
    <source>
        <dbReference type="ARBA" id="ARBA00038000"/>
    </source>
</evidence>
<dbReference type="GO" id="GO:0003677">
    <property type="term" value="F:DNA binding"/>
    <property type="evidence" value="ECO:0007669"/>
    <property type="project" value="UniProtKB-UniRule"/>
</dbReference>
<evidence type="ECO:0000256" key="6">
    <source>
        <dbReference type="ARBA" id="ARBA00022763"/>
    </source>
</evidence>
<evidence type="ECO:0000256" key="1">
    <source>
        <dbReference type="ARBA" id="ARBA00004496"/>
    </source>
</evidence>
<dbReference type="InterPro" id="IPR003593">
    <property type="entry name" value="AAA+_ATPase"/>
</dbReference>
<dbReference type="Pfam" id="PF17760">
    <property type="entry name" value="UvrA_inter"/>
    <property type="match status" value="1"/>
</dbReference>
<sequence>MGEKFIRIGGAREHNLKNLTLEIPRDRLVVITGLSGSGKSSLAFDTLYAEGQRKYVESLSTYARQFLGQLQKPDVDYIEGLSPAIAIEQRSSGGNPRSIIATTTEIYDYLRLLYAHAGTPHCPETGGPILTQTTTDIVDRLLNLPRGTRLQLLAPVVRNQKGEFRDVLERLAREGFVRARVDGQIVDLGDPQHRIRLDPKQSHTIEVVVDRLIVDEKARVRLQDSVETALRWGDGQMLTLHQPPPSPTATLTGTTNTEGWIETLHSNRRFSPATGKSYETLTPKHFSFNAPDGACPVCHGLGQKMVFDEGLVVPDPDKSLEAGAIQPWRRGGKRMISYYKALLRAVAAHYGQSMDTPYKDLPESFRHILMHGSGSEEIEFRFWRAGSPQIVRKPFEGVLPQLERLYAETESESTRTRLKAYMSPRFCDACQGKRLKPEILAVTLTDGRPDRHTRPTPNGPEIPGLSIMDFCALSVEEALQFLSHLQLTEFQWKIATEIVRAIRARLEFLRNVGLGYLTLDRESGTLSGGEAQRIRLATQIGAGLVGVLYILDEPSIGLHPRDNEKLLRTLEHLRDLGNSVIVVEHDADTIRRADYIIDMGPGAGIHGGEVVAAGTLPEILQHPRSLTARYLRGELSIPVPKHRAQPDPDRGWIEVIGATANNLKNIHARFPIGLITCVTGVSGSGKSTLVDDVLRRALMRRFYGAKDNPGPHREIRGYERLEKVIVIDQTPLGRTPRSNPATYTGIFNEIRELFARLPAARVRGYGPGRFSFNLRGGRCEKCQGDGVLAIEMHFLPPVYVTCEACGGKRYNRETLEITYKGRNIADVLAMTVDEAVTFFRAIPSIHDACLTLAQVGLGYLQLGQPATTLSGGEAQRVKLAAELARRSTGRTLYILDEPTTGLHFHDVAKLLEVLFKLRDAGNTLIIIEHNLDVIKAADWVIDLGPEGGNAGGYIVAEGPPELIAACPQSHTGRFIRPLLEAAHPPA</sequence>
<dbReference type="Gene3D" id="3.30.1490.20">
    <property type="entry name" value="ATP-grasp fold, A domain"/>
    <property type="match status" value="1"/>
</dbReference>
<dbReference type="PROSITE" id="PS50893">
    <property type="entry name" value="ABC_TRANSPORTER_2"/>
    <property type="match status" value="1"/>
</dbReference>
<gene>
    <name evidence="17 19" type="primary">uvrA</name>
    <name evidence="19" type="ORF">G4L39_00385</name>
</gene>
<feature type="binding site" evidence="17">
    <location>
        <begin position="680"/>
        <end position="687"/>
    </location>
    <ligand>
        <name>ATP</name>
        <dbReference type="ChEBI" id="CHEBI:30616"/>
    </ligand>
</feature>
<dbReference type="InterPro" id="IPR003439">
    <property type="entry name" value="ABC_transporter-like_ATP-bd"/>
</dbReference>
<dbReference type="GO" id="GO:0009380">
    <property type="term" value="C:excinuclease repair complex"/>
    <property type="evidence" value="ECO:0007669"/>
    <property type="project" value="InterPro"/>
</dbReference>
<dbReference type="GO" id="GO:0008270">
    <property type="term" value="F:zinc ion binding"/>
    <property type="evidence" value="ECO:0007669"/>
    <property type="project" value="UniProtKB-UniRule"/>
</dbReference>
<evidence type="ECO:0000313" key="20">
    <source>
        <dbReference type="Proteomes" id="UP000477311"/>
    </source>
</evidence>
<evidence type="ECO:0000313" key="19">
    <source>
        <dbReference type="EMBL" id="NGO37863.1"/>
    </source>
</evidence>
<dbReference type="InterPro" id="IPR013815">
    <property type="entry name" value="ATP_grasp_subdomain_1"/>
</dbReference>
<dbReference type="Gene3D" id="3.40.50.300">
    <property type="entry name" value="P-loop containing nucleotide triphosphate hydrolases"/>
    <property type="match status" value="2"/>
</dbReference>
<dbReference type="RefSeq" id="WP_165105066.1">
    <property type="nucleotide sequence ID" value="NZ_JAAKYA010000004.1"/>
</dbReference>
<dbReference type="FunFam" id="1.20.1580.10:FF:000002">
    <property type="entry name" value="UvrABC system protein A"/>
    <property type="match status" value="1"/>
</dbReference>
<comment type="similarity">
    <text evidence="14 17">Belongs to the ABC transporter superfamily. UvrA family.</text>
</comment>
<dbReference type="GO" id="GO:0005737">
    <property type="term" value="C:cytoplasm"/>
    <property type="evidence" value="ECO:0007669"/>
    <property type="project" value="UniProtKB-SubCell"/>
</dbReference>
<evidence type="ECO:0000256" key="10">
    <source>
        <dbReference type="ARBA" id="ARBA00022840"/>
    </source>
</evidence>
<dbReference type="GO" id="GO:0009432">
    <property type="term" value="P:SOS response"/>
    <property type="evidence" value="ECO:0007669"/>
    <property type="project" value="UniProtKB-UniRule"/>
</dbReference>
<dbReference type="NCBIfam" id="NF001503">
    <property type="entry name" value="PRK00349.1"/>
    <property type="match status" value="1"/>
</dbReference>
<dbReference type="SUPFAM" id="SSF52540">
    <property type="entry name" value="P-loop containing nucleoside triphosphate hydrolases"/>
    <property type="match status" value="2"/>
</dbReference>
<dbReference type="InterPro" id="IPR004602">
    <property type="entry name" value="UvrA"/>
</dbReference>
<evidence type="ECO:0000259" key="18">
    <source>
        <dbReference type="PROSITE" id="PS50893"/>
    </source>
</evidence>
<keyword evidence="2 17" id="KW-0963">Cytoplasm</keyword>
<keyword evidence="8 17" id="KW-0863">Zinc-finger</keyword>
<keyword evidence="10 17" id="KW-0067">ATP-binding</keyword>
<dbReference type="HAMAP" id="MF_00205">
    <property type="entry name" value="UvrA"/>
    <property type="match status" value="1"/>
</dbReference>
<dbReference type="GO" id="GO:0006289">
    <property type="term" value="P:nucleotide-excision repair"/>
    <property type="evidence" value="ECO:0007669"/>
    <property type="project" value="UniProtKB-UniRule"/>
</dbReference>
<keyword evidence="12 17" id="KW-0238">DNA-binding</keyword>
<dbReference type="NCBIfam" id="TIGR00630">
    <property type="entry name" value="uvra"/>
    <property type="match status" value="1"/>
</dbReference>
<evidence type="ECO:0000256" key="2">
    <source>
        <dbReference type="ARBA" id="ARBA00022490"/>
    </source>
</evidence>
<evidence type="ECO:0000256" key="8">
    <source>
        <dbReference type="ARBA" id="ARBA00022771"/>
    </source>
</evidence>
<keyword evidence="9 17" id="KW-0862">Zinc</keyword>
<dbReference type="AlphaFoldDB" id="A0A6M1RJP8"/>
<evidence type="ECO:0000256" key="17">
    <source>
        <dbReference type="HAMAP-Rule" id="MF_00205"/>
    </source>
</evidence>
<feature type="domain" description="ABC transporter" evidence="18">
    <location>
        <begin position="645"/>
        <end position="976"/>
    </location>
</feature>
<evidence type="ECO:0000256" key="3">
    <source>
        <dbReference type="ARBA" id="ARBA00022723"/>
    </source>
</evidence>
<keyword evidence="20" id="KW-1185">Reference proteome</keyword>
<dbReference type="PROSITE" id="PS00211">
    <property type="entry name" value="ABC_TRANSPORTER_1"/>
    <property type="match status" value="2"/>
</dbReference>
<dbReference type="Gene3D" id="1.10.8.280">
    <property type="entry name" value="ABC transporter ATPase domain-like"/>
    <property type="match status" value="1"/>
</dbReference>
<keyword evidence="4 17" id="KW-0677">Repeat</keyword>
<proteinExistence type="inferred from homology"/>
<organism evidence="19 20">
    <name type="scientific">Limisphaera ngatamarikiensis</name>
    <dbReference type="NCBI Taxonomy" id="1324935"/>
    <lineage>
        <taxon>Bacteria</taxon>
        <taxon>Pseudomonadati</taxon>
        <taxon>Verrucomicrobiota</taxon>
        <taxon>Verrucomicrobiia</taxon>
        <taxon>Limisphaerales</taxon>
        <taxon>Limisphaeraceae</taxon>
        <taxon>Limisphaera</taxon>
    </lineage>
</organism>
<feature type="binding site" evidence="17">
    <location>
        <begin position="33"/>
        <end position="40"/>
    </location>
    <ligand>
        <name>ATP</name>
        <dbReference type="ChEBI" id="CHEBI:30616"/>
    </ligand>
</feature>
<dbReference type="GO" id="GO:0016887">
    <property type="term" value="F:ATP hydrolysis activity"/>
    <property type="evidence" value="ECO:0007669"/>
    <property type="project" value="InterPro"/>
</dbReference>
<dbReference type="InterPro" id="IPR041552">
    <property type="entry name" value="UvrA_DNA-bd"/>
</dbReference>
<dbReference type="SMART" id="SM00382">
    <property type="entry name" value="AAA"/>
    <property type="match status" value="2"/>
</dbReference>
<dbReference type="Pfam" id="PF17755">
    <property type="entry name" value="UvrA_DNA-bind"/>
    <property type="match status" value="1"/>
</dbReference>
<comment type="subcellular location">
    <subcellularLocation>
        <location evidence="1 17">Cytoplasm</location>
    </subcellularLocation>
</comment>
<dbReference type="GO" id="GO:0009381">
    <property type="term" value="F:excinuclease ABC activity"/>
    <property type="evidence" value="ECO:0007669"/>
    <property type="project" value="UniProtKB-UniRule"/>
</dbReference>
<evidence type="ECO:0000256" key="12">
    <source>
        <dbReference type="ARBA" id="ARBA00023125"/>
    </source>
</evidence>
<dbReference type="Proteomes" id="UP000477311">
    <property type="component" value="Unassembled WGS sequence"/>
</dbReference>
<evidence type="ECO:0000256" key="13">
    <source>
        <dbReference type="ARBA" id="ARBA00023204"/>
    </source>
</evidence>
<keyword evidence="3 17" id="KW-0479">Metal-binding</keyword>
<feature type="zinc finger region" description="C4-type" evidence="17">
    <location>
        <begin position="779"/>
        <end position="805"/>
    </location>
</feature>
<keyword evidence="11 17" id="KW-0267">Excision nuclease</keyword>